<dbReference type="RefSeq" id="WP_162442440.1">
    <property type="nucleotide sequence ID" value="NZ_CP048222.1"/>
</dbReference>
<dbReference type="Gene3D" id="3.40.50.10420">
    <property type="entry name" value="NagB/RpiA/CoA transferase-like"/>
    <property type="match status" value="1"/>
</dbReference>
<evidence type="ECO:0000313" key="2">
    <source>
        <dbReference type="EMBL" id="QHT66382.1"/>
    </source>
</evidence>
<dbReference type="InterPro" id="IPR024185">
    <property type="entry name" value="FTHF_cligase-like_sf"/>
</dbReference>
<dbReference type="InterPro" id="IPR037171">
    <property type="entry name" value="NagB/RpiA_transferase-like"/>
</dbReference>
<reference evidence="2 3" key="1">
    <citation type="submission" date="2020-01" db="EMBL/GenBank/DDBJ databases">
        <authorList>
            <person name="Kim M.K."/>
        </authorList>
    </citation>
    <scope>NUCLEOTIDE SEQUENCE [LARGE SCALE GENOMIC DNA]</scope>
    <source>
        <strain evidence="2 3">172606-1</strain>
    </source>
</reference>
<sequence length="204" mass="22288">MTTREKILAAVLQNQSPKNPLPDISQFKGYKENAVKTYMETFDSIGGKAFLVEDMNATKTLIRENFDITQRMVTTLPELEDIANLISPTVDPHTFQDVEVAIIQAHLAVAENGAVWLTEQVMGHRILPYICQHLAVVVEANSIVPTLHEAYAQIGEGQYGFGGFIGGPSKTADIEQALVLGAHGPITMTVFVIQPLPISDNLTT</sequence>
<protein>
    <submittedName>
        <fullName evidence="2">Lactate utilization protein B/C</fullName>
    </submittedName>
</protein>
<feature type="domain" description="LUD" evidence="1">
    <location>
        <begin position="94"/>
        <end position="193"/>
    </location>
</feature>
<dbReference type="Pfam" id="PF02589">
    <property type="entry name" value="LUD_dom"/>
    <property type="match status" value="1"/>
</dbReference>
<dbReference type="KEGG" id="rhoz:GXP67_06775"/>
<accession>A0A6C0GF72</accession>
<evidence type="ECO:0000313" key="3">
    <source>
        <dbReference type="Proteomes" id="UP000480178"/>
    </source>
</evidence>
<dbReference type="AlphaFoldDB" id="A0A6C0GF72"/>
<name>A0A6C0GF72_9BACT</name>
<evidence type="ECO:0000259" key="1">
    <source>
        <dbReference type="Pfam" id="PF02589"/>
    </source>
</evidence>
<keyword evidence="3" id="KW-1185">Reference proteome</keyword>
<proteinExistence type="predicted"/>
<dbReference type="EMBL" id="CP048222">
    <property type="protein sequence ID" value="QHT66382.1"/>
    <property type="molecule type" value="Genomic_DNA"/>
</dbReference>
<gene>
    <name evidence="2" type="ORF">GXP67_06775</name>
</gene>
<dbReference type="PANTHER" id="PTHR43682">
    <property type="entry name" value="LACTATE UTILIZATION PROTEIN C"/>
    <property type="match status" value="1"/>
</dbReference>
<dbReference type="SUPFAM" id="SSF100950">
    <property type="entry name" value="NagB/RpiA/CoA transferase-like"/>
    <property type="match status" value="1"/>
</dbReference>
<organism evidence="2 3">
    <name type="scientific">Rhodocytophaga rosea</name>
    <dbReference type="NCBI Taxonomy" id="2704465"/>
    <lineage>
        <taxon>Bacteria</taxon>
        <taxon>Pseudomonadati</taxon>
        <taxon>Bacteroidota</taxon>
        <taxon>Cytophagia</taxon>
        <taxon>Cytophagales</taxon>
        <taxon>Rhodocytophagaceae</taxon>
        <taxon>Rhodocytophaga</taxon>
    </lineage>
</organism>
<dbReference type="Proteomes" id="UP000480178">
    <property type="component" value="Chromosome"/>
</dbReference>
<dbReference type="PANTHER" id="PTHR43682:SF1">
    <property type="entry name" value="LACTATE UTILIZATION PROTEIN C"/>
    <property type="match status" value="1"/>
</dbReference>
<dbReference type="InterPro" id="IPR003741">
    <property type="entry name" value="LUD_dom"/>
</dbReference>